<accession>A0ACB6ZKN3</accession>
<name>A0ACB6ZKN3_THEGA</name>
<reference evidence="1" key="1">
    <citation type="submission" date="2019-10" db="EMBL/GenBank/DDBJ databases">
        <authorList>
            <consortium name="DOE Joint Genome Institute"/>
            <person name="Kuo A."/>
            <person name="Miyauchi S."/>
            <person name="Kiss E."/>
            <person name="Drula E."/>
            <person name="Kohler A."/>
            <person name="Sanchez-Garcia M."/>
            <person name="Andreopoulos B."/>
            <person name="Barry K.W."/>
            <person name="Bonito G."/>
            <person name="Buee M."/>
            <person name="Carver A."/>
            <person name="Chen C."/>
            <person name="Cichocki N."/>
            <person name="Clum A."/>
            <person name="Culley D."/>
            <person name="Crous P.W."/>
            <person name="Fauchery L."/>
            <person name="Girlanda M."/>
            <person name="Hayes R."/>
            <person name="Keri Z."/>
            <person name="Labutti K."/>
            <person name="Lipzen A."/>
            <person name="Lombard V."/>
            <person name="Magnuson J."/>
            <person name="Maillard F."/>
            <person name="Morin E."/>
            <person name="Murat C."/>
            <person name="Nolan M."/>
            <person name="Ohm R."/>
            <person name="Pangilinan J."/>
            <person name="Pereira M."/>
            <person name="Perotto S."/>
            <person name="Peter M."/>
            <person name="Riley R."/>
            <person name="Sitrit Y."/>
            <person name="Stielow B."/>
            <person name="Szollosi G."/>
            <person name="Zifcakova L."/>
            <person name="Stursova M."/>
            <person name="Spatafora J.W."/>
            <person name="Tedersoo L."/>
            <person name="Vaario L.-M."/>
            <person name="Yamada A."/>
            <person name="Yan M."/>
            <person name="Wang P."/>
            <person name="Xu J."/>
            <person name="Bruns T."/>
            <person name="Baldrian P."/>
            <person name="Vilgalys R."/>
            <person name="Henrissat B."/>
            <person name="Grigoriev I.V."/>
            <person name="Hibbett D."/>
            <person name="Nagy L.G."/>
            <person name="Martin F.M."/>
        </authorList>
    </citation>
    <scope>NUCLEOTIDE SEQUENCE</scope>
    <source>
        <strain evidence="1">P2</strain>
    </source>
</reference>
<reference evidence="1" key="2">
    <citation type="journal article" date="2020" name="Nat. Commun.">
        <title>Large-scale genome sequencing of mycorrhizal fungi provides insights into the early evolution of symbiotic traits.</title>
        <authorList>
            <person name="Miyauchi S."/>
            <person name="Kiss E."/>
            <person name="Kuo A."/>
            <person name="Drula E."/>
            <person name="Kohler A."/>
            <person name="Sanchez-Garcia M."/>
            <person name="Morin E."/>
            <person name="Andreopoulos B."/>
            <person name="Barry K.W."/>
            <person name="Bonito G."/>
            <person name="Buee M."/>
            <person name="Carver A."/>
            <person name="Chen C."/>
            <person name="Cichocki N."/>
            <person name="Clum A."/>
            <person name="Culley D."/>
            <person name="Crous P.W."/>
            <person name="Fauchery L."/>
            <person name="Girlanda M."/>
            <person name="Hayes R.D."/>
            <person name="Keri Z."/>
            <person name="LaButti K."/>
            <person name="Lipzen A."/>
            <person name="Lombard V."/>
            <person name="Magnuson J."/>
            <person name="Maillard F."/>
            <person name="Murat C."/>
            <person name="Nolan M."/>
            <person name="Ohm R.A."/>
            <person name="Pangilinan J."/>
            <person name="Pereira M.F."/>
            <person name="Perotto S."/>
            <person name="Peter M."/>
            <person name="Pfister S."/>
            <person name="Riley R."/>
            <person name="Sitrit Y."/>
            <person name="Stielow J.B."/>
            <person name="Szollosi G."/>
            <person name="Zifcakova L."/>
            <person name="Stursova M."/>
            <person name="Spatafora J.W."/>
            <person name="Tedersoo L."/>
            <person name="Vaario L.M."/>
            <person name="Yamada A."/>
            <person name="Yan M."/>
            <person name="Wang P."/>
            <person name="Xu J."/>
            <person name="Bruns T."/>
            <person name="Baldrian P."/>
            <person name="Vilgalys R."/>
            <person name="Dunand C."/>
            <person name="Henrissat B."/>
            <person name="Grigoriev I.V."/>
            <person name="Hibbett D."/>
            <person name="Nagy L.G."/>
            <person name="Martin F.M."/>
        </authorList>
    </citation>
    <scope>NUCLEOTIDE SEQUENCE</scope>
    <source>
        <strain evidence="1">P2</strain>
    </source>
</reference>
<proteinExistence type="predicted"/>
<dbReference type="Proteomes" id="UP000886501">
    <property type="component" value="Unassembled WGS sequence"/>
</dbReference>
<keyword evidence="2" id="KW-1185">Reference proteome</keyword>
<dbReference type="EMBL" id="MU117986">
    <property type="protein sequence ID" value="KAF9650335.1"/>
    <property type="molecule type" value="Genomic_DNA"/>
</dbReference>
<evidence type="ECO:0000313" key="2">
    <source>
        <dbReference type="Proteomes" id="UP000886501"/>
    </source>
</evidence>
<sequence>MSDPPQVEAEQSKWQLKKKLSKAYDVVTLHLSKHSGVGFVCAVAYFDPGNWGVDLQAGSEYGYKLLFVVLLSGVFAVLLQSLASKLGCVTGTDLASHCRLLFYNRPRHTLLYRWLVLYPLYVLAEIAIISTDLSELLGSAMGLIMLFPKLPLWAGVLITACDVFVILLVGDPLRRQPVKLFEWLIAAMVFSILVCMLVIITKIEVDWGQAFFGFVPSKKIFQAGGLYTSIGIIGATVMPHGLFIGSALATQDRLSPAPLKDDNTSDAILRSLPEERKPIGILNQIRSSLSEAFRNKAFNDHKNRPQRYEDRENNSYWFVKSHIYHGVVDIVLSLLGVAVTINSMILIVASAVFYYGEGRSRSDSQNPASLFDAHDLLSKYVGKPAGVLFAVALLFSGQSSTIIATVAGQVVSEGFLNWSISPFLRRVLTRLLSLIPAMAVALALGRAGIDQLLVASQVALSIILPFIMLPLLWLTTNKEIMSVKRPESDLPALTADGSPSNPDISPASKFATPKIGSSTERDVEASPPPITEMVDYSNGKIIAGIGYLTWIVVIVANAYVIVMLAMGKSG</sequence>
<evidence type="ECO:0000313" key="1">
    <source>
        <dbReference type="EMBL" id="KAF9650335.1"/>
    </source>
</evidence>
<organism evidence="1 2">
    <name type="scientific">Thelephora ganbajun</name>
    <name type="common">Ganba fungus</name>
    <dbReference type="NCBI Taxonomy" id="370292"/>
    <lineage>
        <taxon>Eukaryota</taxon>
        <taxon>Fungi</taxon>
        <taxon>Dikarya</taxon>
        <taxon>Basidiomycota</taxon>
        <taxon>Agaricomycotina</taxon>
        <taxon>Agaricomycetes</taxon>
        <taxon>Thelephorales</taxon>
        <taxon>Thelephoraceae</taxon>
        <taxon>Thelephora</taxon>
    </lineage>
</organism>
<protein>
    <submittedName>
        <fullName evidence="1">Natural resistance-associated macrophage protein</fullName>
    </submittedName>
</protein>
<comment type="caution">
    <text evidence="1">The sequence shown here is derived from an EMBL/GenBank/DDBJ whole genome shotgun (WGS) entry which is preliminary data.</text>
</comment>
<gene>
    <name evidence="1" type="ORF">BDM02DRAFT_3112326</name>
</gene>